<keyword evidence="3" id="KW-1185">Reference proteome</keyword>
<comment type="caution">
    <text evidence="2">The sequence shown here is derived from an EMBL/GenBank/DDBJ whole genome shotgun (WGS) entry which is preliminary data.</text>
</comment>
<feature type="region of interest" description="Disordered" evidence="1">
    <location>
        <begin position="45"/>
        <end position="73"/>
    </location>
</feature>
<feature type="compositionally biased region" description="Polar residues" evidence="1">
    <location>
        <begin position="45"/>
        <end position="58"/>
    </location>
</feature>
<sequence length="73" mass="7842">MPMMIESQFLALTNRASVTWTKEFQQHINNAIDGFRDHLRSTANTANMTDDNSATNVTKAGGPMGPSSGPSAT</sequence>
<organism evidence="2 3">
    <name type="scientific">Labedaea rhizosphaerae</name>
    <dbReference type="NCBI Taxonomy" id="598644"/>
    <lineage>
        <taxon>Bacteria</taxon>
        <taxon>Bacillati</taxon>
        <taxon>Actinomycetota</taxon>
        <taxon>Actinomycetes</taxon>
        <taxon>Pseudonocardiales</taxon>
        <taxon>Pseudonocardiaceae</taxon>
        <taxon>Labedaea</taxon>
    </lineage>
</organism>
<reference evidence="2 3" key="1">
    <citation type="submission" date="2019-03" db="EMBL/GenBank/DDBJ databases">
        <title>Genomic Encyclopedia of Type Strains, Phase IV (KMG-IV): sequencing the most valuable type-strain genomes for metagenomic binning, comparative biology and taxonomic classification.</title>
        <authorList>
            <person name="Goeker M."/>
        </authorList>
    </citation>
    <scope>NUCLEOTIDE SEQUENCE [LARGE SCALE GENOMIC DNA]</scope>
    <source>
        <strain evidence="2 3">DSM 45361</strain>
    </source>
</reference>
<dbReference type="EMBL" id="SNXZ01000001">
    <property type="protein sequence ID" value="TDQ04921.1"/>
    <property type="molecule type" value="Genomic_DNA"/>
</dbReference>
<protein>
    <submittedName>
        <fullName evidence="2">Uncharacterized protein</fullName>
    </submittedName>
</protein>
<evidence type="ECO:0000256" key="1">
    <source>
        <dbReference type="SAM" id="MobiDB-lite"/>
    </source>
</evidence>
<dbReference type="AlphaFoldDB" id="A0A4R6SM23"/>
<accession>A0A4R6SM23</accession>
<gene>
    <name evidence="2" type="ORF">EV186_101882</name>
</gene>
<evidence type="ECO:0000313" key="3">
    <source>
        <dbReference type="Proteomes" id="UP000295444"/>
    </source>
</evidence>
<dbReference type="Proteomes" id="UP000295444">
    <property type="component" value="Unassembled WGS sequence"/>
</dbReference>
<name>A0A4R6SM23_LABRH</name>
<evidence type="ECO:0000313" key="2">
    <source>
        <dbReference type="EMBL" id="TDQ04921.1"/>
    </source>
</evidence>
<dbReference type="RefSeq" id="WP_133847757.1">
    <property type="nucleotide sequence ID" value="NZ_SNXZ01000001.1"/>
</dbReference>
<proteinExistence type="predicted"/>